<keyword evidence="4 5" id="KW-0732">Signal</keyword>
<evidence type="ECO:0000313" key="7">
    <source>
        <dbReference type="EMBL" id="MFB0844698.1"/>
    </source>
</evidence>
<comment type="similarity">
    <text evidence="2">Belongs to the bacterial solute-binding protein 8 family.</text>
</comment>
<dbReference type="Proteomes" id="UP001575622">
    <property type="component" value="Unassembled WGS sequence"/>
</dbReference>
<evidence type="ECO:0000256" key="5">
    <source>
        <dbReference type="SAM" id="SignalP"/>
    </source>
</evidence>
<dbReference type="InterPro" id="IPR002491">
    <property type="entry name" value="ABC_transptr_periplasmic_BD"/>
</dbReference>
<gene>
    <name evidence="7" type="ORF">ACEU3E_21155</name>
</gene>
<evidence type="ECO:0000256" key="2">
    <source>
        <dbReference type="ARBA" id="ARBA00008814"/>
    </source>
</evidence>
<feature type="domain" description="Fe/B12 periplasmic-binding" evidence="6">
    <location>
        <begin position="68"/>
        <end position="327"/>
    </location>
</feature>
<dbReference type="Gene3D" id="3.40.50.1980">
    <property type="entry name" value="Nitrogenase molybdenum iron protein domain"/>
    <property type="match status" value="2"/>
</dbReference>
<comment type="subcellular location">
    <subcellularLocation>
        <location evidence="1">Cell envelope</location>
    </subcellularLocation>
</comment>
<dbReference type="Pfam" id="PF01497">
    <property type="entry name" value="Peripla_BP_2"/>
    <property type="match status" value="1"/>
</dbReference>
<dbReference type="PROSITE" id="PS51257">
    <property type="entry name" value="PROKAR_LIPOPROTEIN"/>
    <property type="match status" value="1"/>
</dbReference>
<evidence type="ECO:0000256" key="1">
    <source>
        <dbReference type="ARBA" id="ARBA00004196"/>
    </source>
</evidence>
<keyword evidence="8" id="KW-1185">Reference proteome</keyword>
<dbReference type="SUPFAM" id="SSF53807">
    <property type="entry name" value="Helical backbone' metal receptor"/>
    <property type="match status" value="1"/>
</dbReference>
<evidence type="ECO:0000256" key="4">
    <source>
        <dbReference type="ARBA" id="ARBA00022729"/>
    </source>
</evidence>
<organism evidence="7 8">
    <name type="scientific">Paenibacillus oleatilyticus</name>
    <dbReference type="NCBI Taxonomy" id="2594886"/>
    <lineage>
        <taxon>Bacteria</taxon>
        <taxon>Bacillati</taxon>
        <taxon>Bacillota</taxon>
        <taxon>Bacilli</taxon>
        <taxon>Bacillales</taxon>
        <taxon>Paenibacillaceae</taxon>
        <taxon>Paenibacillus</taxon>
    </lineage>
</organism>
<evidence type="ECO:0000313" key="8">
    <source>
        <dbReference type="Proteomes" id="UP001575622"/>
    </source>
</evidence>
<sequence length="327" mass="35764">MRKMKGLLISMLLLAGILAGCNEAPAKNKGSTTNGASASAVNVNSTAWPRTFKDAIGKDIVIKKKPGKIAGLWYFYPEILAALGEPPAASTEKEYLSTLAYLKGKMDSTEELGEKTSPNIEKILSVQPDIILATEYHEKFRESMEKIAPVITLNSKSIYDNWQYGLRTVAEIIGKEDEAEKVIANMMKEIATGREALKSMQGESVALILSWDGKTFNVLGEGNPVYTLAFDKEKGLGLKPDHTFKGDNNKFTTFEVISTIQADHIFLIGDITKKDKLMNELNQSNVWNAMNAVKKGNVHLMDSSAITGGPLAIQYALQNITGSLSKK</sequence>
<dbReference type="RefSeq" id="WP_373954876.1">
    <property type="nucleotide sequence ID" value="NZ_JBHDLN010000011.1"/>
</dbReference>
<dbReference type="EMBL" id="JBHDLN010000011">
    <property type="protein sequence ID" value="MFB0844698.1"/>
    <property type="molecule type" value="Genomic_DNA"/>
</dbReference>
<comment type="caution">
    <text evidence="7">The sequence shown here is derived from an EMBL/GenBank/DDBJ whole genome shotgun (WGS) entry which is preliminary data.</text>
</comment>
<dbReference type="PROSITE" id="PS50983">
    <property type="entry name" value="FE_B12_PBP"/>
    <property type="match status" value="1"/>
</dbReference>
<feature type="chain" id="PRO_5045494245" evidence="5">
    <location>
        <begin position="27"/>
        <end position="327"/>
    </location>
</feature>
<accession>A0ABV4V3P1</accession>
<dbReference type="PANTHER" id="PTHR30532:SF24">
    <property type="entry name" value="FERRIC ENTEROBACTIN-BINDING PERIPLASMIC PROTEIN FEPB"/>
    <property type="match status" value="1"/>
</dbReference>
<dbReference type="InterPro" id="IPR051313">
    <property type="entry name" value="Bact_iron-sidero_bind"/>
</dbReference>
<proteinExistence type="inferred from homology"/>
<name>A0ABV4V3P1_9BACL</name>
<feature type="signal peptide" evidence="5">
    <location>
        <begin position="1"/>
        <end position="26"/>
    </location>
</feature>
<dbReference type="PANTHER" id="PTHR30532">
    <property type="entry name" value="IRON III DICITRATE-BINDING PERIPLASMIC PROTEIN"/>
    <property type="match status" value="1"/>
</dbReference>
<evidence type="ECO:0000256" key="3">
    <source>
        <dbReference type="ARBA" id="ARBA00022448"/>
    </source>
</evidence>
<evidence type="ECO:0000259" key="6">
    <source>
        <dbReference type="PROSITE" id="PS50983"/>
    </source>
</evidence>
<protein>
    <submittedName>
        <fullName evidence="7">ABC transporter substrate-binding protein</fullName>
    </submittedName>
</protein>
<keyword evidence="3" id="KW-0813">Transport</keyword>
<reference evidence="7 8" key="1">
    <citation type="submission" date="2024-09" db="EMBL/GenBank/DDBJ databases">
        <authorList>
            <person name="Makale K.P.P."/>
            <person name="Makhzoum A."/>
            <person name="Rantong G."/>
            <person name="Rahube T.O."/>
        </authorList>
    </citation>
    <scope>NUCLEOTIDE SEQUENCE [LARGE SCALE GENOMIC DNA]</scope>
    <source>
        <strain evidence="7 8">KM_D13</strain>
    </source>
</reference>